<feature type="domain" description="STAS" evidence="2">
    <location>
        <begin position="171"/>
        <end position="282"/>
    </location>
</feature>
<evidence type="ECO:0000313" key="4">
    <source>
        <dbReference type="Proteomes" id="UP000007519"/>
    </source>
</evidence>
<dbReference type="OrthoDB" id="148670at2"/>
<dbReference type="EMBL" id="CP002831">
    <property type="protein sequence ID" value="AFC24897.1"/>
    <property type="molecule type" value="Genomic_DNA"/>
</dbReference>
<dbReference type="PANTHER" id="PTHR33745:SF3">
    <property type="entry name" value="RSBT CO-ANTAGONIST PROTEIN RSBRC"/>
    <property type="match status" value="1"/>
</dbReference>
<protein>
    <submittedName>
        <fullName evidence="3">Anti-anti-sigma regulatory factor</fullName>
    </submittedName>
</protein>
<name>H6L370_SAPGL</name>
<dbReference type="STRING" id="984262.SGRA_2168"/>
<organism evidence="3 4">
    <name type="scientific">Saprospira grandis (strain Lewin)</name>
    <dbReference type="NCBI Taxonomy" id="984262"/>
    <lineage>
        <taxon>Bacteria</taxon>
        <taxon>Pseudomonadati</taxon>
        <taxon>Bacteroidota</taxon>
        <taxon>Saprospiria</taxon>
        <taxon>Saprospirales</taxon>
        <taxon>Saprospiraceae</taxon>
        <taxon>Saprospira</taxon>
    </lineage>
</organism>
<gene>
    <name evidence="3" type="ordered locus">SGRA_2168</name>
</gene>
<evidence type="ECO:0000259" key="2">
    <source>
        <dbReference type="PROSITE" id="PS50801"/>
    </source>
</evidence>
<dbReference type="eggNOG" id="COG1366">
    <property type="taxonomic scope" value="Bacteria"/>
</dbReference>
<dbReference type="InterPro" id="IPR002645">
    <property type="entry name" value="STAS_dom"/>
</dbReference>
<keyword evidence="1" id="KW-0597">Phosphoprotein</keyword>
<dbReference type="GO" id="GO:0020037">
    <property type="term" value="F:heme binding"/>
    <property type="evidence" value="ECO:0007669"/>
    <property type="project" value="InterPro"/>
</dbReference>
<accession>H6L370</accession>
<dbReference type="Gene3D" id="3.30.750.24">
    <property type="entry name" value="STAS domain"/>
    <property type="match status" value="1"/>
</dbReference>
<dbReference type="Gene3D" id="1.10.490.10">
    <property type="entry name" value="Globins"/>
    <property type="match status" value="1"/>
</dbReference>
<evidence type="ECO:0000256" key="1">
    <source>
        <dbReference type="ARBA" id="ARBA00022553"/>
    </source>
</evidence>
<dbReference type="CDD" id="cd14762">
    <property type="entry name" value="GS_STAS"/>
    <property type="match status" value="1"/>
</dbReference>
<dbReference type="CDD" id="cd07041">
    <property type="entry name" value="STAS_RsbR_RsbS_like"/>
    <property type="match status" value="1"/>
</dbReference>
<dbReference type="InterPro" id="IPR044398">
    <property type="entry name" value="Globin-sensor_dom"/>
</dbReference>
<dbReference type="RefSeq" id="WP_015692513.1">
    <property type="nucleotide sequence ID" value="NC_016940.1"/>
</dbReference>
<dbReference type="Pfam" id="PF01740">
    <property type="entry name" value="STAS"/>
    <property type="match status" value="1"/>
</dbReference>
<dbReference type="InterPro" id="IPR012292">
    <property type="entry name" value="Globin/Proto"/>
</dbReference>
<dbReference type="Proteomes" id="UP000007519">
    <property type="component" value="Chromosome"/>
</dbReference>
<reference evidence="3 4" key="1">
    <citation type="journal article" date="2012" name="Stand. Genomic Sci.">
        <title>Complete genome sequencing and analysis of Saprospira grandis str. Lewin, a predatory marine bacterium.</title>
        <authorList>
            <person name="Saw J.H."/>
            <person name="Yuryev A."/>
            <person name="Kanbe M."/>
            <person name="Hou S."/>
            <person name="Young A.G."/>
            <person name="Aizawa S."/>
            <person name="Alam M."/>
        </authorList>
    </citation>
    <scope>NUCLEOTIDE SEQUENCE [LARGE SCALE GENOMIC DNA]</scope>
    <source>
        <strain evidence="3 4">Lewin</strain>
    </source>
</reference>
<dbReference type="PROSITE" id="PS50801">
    <property type="entry name" value="STAS"/>
    <property type="match status" value="1"/>
</dbReference>
<keyword evidence="4" id="KW-1185">Reference proteome</keyword>
<dbReference type="InterPro" id="IPR051932">
    <property type="entry name" value="Bact_StressResp_Reg"/>
</dbReference>
<dbReference type="KEGG" id="sgn:SGRA_2168"/>
<sequence length="290" mass="33307">MELKKWEKSVDFYKQQYFISDEDLNCIRQAGEQIMDQMRWAYDQLYHWMRQHKRYEKYYTEELISLLAEEEELFWTDIVLGRLSDEYIHTEAVYGLEFAKMNIPLEGYVGTLVAFHEFIRQAYVRKGIQSFELMSAFKKFTQVSIDVVTEVYQDIISHQLEEQNEALRELSTPVAQIAENVLLLPLVGFIDSKRAKDMMESMLSNIAEQQAKVFILDISGVAIVDTAVANHLIKMTKASRLMGCHCIISGVSGPIAQTIVELGIQIDEIDTRGSMRDALAAALKQLQSAN</sequence>
<dbReference type="GO" id="GO:0019825">
    <property type="term" value="F:oxygen binding"/>
    <property type="evidence" value="ECO:0007669"/>
    <property type="project" value="InterPro"/>
</dbReference>
<dbReference type="HOGENOM" id="CLU_026775_0_0_10"/>
<dbReference type="AlphaFoldDB" id="H6L370"/>
<evidence type="ECO:0000313" key="3">
    <source>
        <dbReference type="EMBL" id="AFC24897.1"/>
    </source>
</evidence>
<dbReference type="SUPFAM" id="SSF52091">
    <property type="entry name" value="SpoIIaa-like"/>
    <property type="match status" value="1"/>
</dbReference>
<proteinExistence type="predicted"/>
<dbReference type="PANTHER" id="PTHR33745">
    <property type="entry name" value="RSBT ANTAGONIST PROTEIN RSBS-RELATED"/>
    <property type="match status" value="1"/>
</dbReference>
<dbReference type="Pfam" id="PF11563">
    <property type="entry name" value="Protoglobin"/>
    <property type="match status" value="1"/>
</dbReference>
<dbReference type="InterPro" id="IPR036513">
    <property type="entry name" value="STAS_dom_sf"/>
</dbReference>